<gene>
    <name evidence="1" type="ORF">SISNIDRAFT_320366</name>
</gene>
<organism evidence="1 2">
    <name type="scientific">Sistotremastrum niveocremeum HHB9708</name>
    <dbReference type="NCBI Taxonomy" id="1314777"/>
    <lineage>
        <taxon>Eukaryota</taxon>
        <taxon>Fungi</taxon>
        <taxon>Dikarya</taxon>
        <taxon>Basidiomycota</taxon>
        <taxon>Agaricomycotina</taxon>
        <taxon>Agaricomycetes</taxon>
        <taxon>Sistotremastrales</taxon>
        <taxon>Sistotremastraceae</taxon>
        <taxon>Sertulicium</taxon>
        <taxon>Sertulicium niveocremeum</taxon>
    </lineage>
</organism>
<dbReference type="Proteomes" id="UP000076722">
    <property type="component" value="Unassembled WGS sequence"/>
</dbReference>
<keyword evidence="2" id="KW-1185">Reference proteome</keyword>
<evidence type="ECO:0000313" key="1">
    <source>
        <dbReference type="EMBL" id="KZS87196.1"/>
    </source>
</evidence>
<reference evidence="1 2" key="1">
    <citation type="journal article" date="2016" name="Mol. Biol. Evol.">
        <title>Comparative Genomics of Early-Diverging Mushroom-Forming Fungi Provides Insights into the Origins of Lignocellulose Decay Capabilities.</title>
        <authorList>
            <person name="Nagy L.G."/>
            <person name="Riley R."/>
            <person name="Tritt A."/>
            <person name="Adam C."/>
            <person name="Daum C."/>
            <person name="Floudas D."/>
            <person name="Sun H."/>
            <person name="Yadav J.S."/>
            <person name="Pangilinan J."/>
            <person name="Larsson K.H."/>
            <person name="Matsuura K."/>
            <person name="Barry K."/>
            <person name="Labutti K."/>
            <person name="Kuo R."/>
            <person name="Ohm R.A."/>
            <person name="Bhattacharya S.S."/>
            <person name="Shirouzu T."/>
            <person name="Yoshinaga Y."/>
            <person name="Martin F.M."/>
            <person name="Grigoriev I.V."/>
            <person name="Hibbett D.S."/>
        </authorList>
    </citation>
    <scope>NUCLEOTIDE SEQUENCE [LARGE SCALE GENOMIC DNA]</scope>
    <source>
        <strain evidence="1 2">HHB9708</strain>
    </source>
</reference>
<proteinExistence type="predicted"/>
<sequence length="140" mass="15975">MYWVAESECPKGSKILRVFGRMSLSQGRIQPDIRTESPGSPNICACVVYVTVFWLKKMTYSYRRRIIDSDRAHHGNSLCLKKTNVAKIIRVLCSFESSCQFVICFSFLSQCQSRGLRTGFAPMTEWQSAQLIKQDKTSTC</sequence>
<evidence type="ECO:0000313" key="2">
    <source>
        <dbReference type="Proteomes" id="UP000076722"/>
    </source>
</evidence>
<dbReference type="EMBL" id="KV419454">
    <property type="protein sequence ID" value="KZS87196.1"/>
    <property type="molecule type" value="Genomic_DNA"/>
</dbReference>
<dbReference type="AlphaFoldDB" id="A0A164MZ66"/>
<protein>
    <submittedName>
        <fullName evidence="1">Uncharacterized protein</fullName>
    </submittedName>
</protein>
<name>A0A164MZ66_9AGAM</name>
<accession>A0A164MZ66</accession>